<dbReference type="Pfam" id="PF02518">
    <property type="entry name" value="HATPase_c"/>
    <property type="match status" value="1"/>
</dbReference>
<dbReference type="InterPro" id="IPR050736">
    <property type="entry name" value="Sensor_HK_Regulatory"/>
</dbReference>
<evidence type="ECO:0000256" key="1">
    <source>
        <dbReference type="ARBA" id="ARBA00000085"/>
    </source>
</evidence>
<accession>A0A0G1DQN7</accession>
<dbReference type="Gene3D" id="3.30.565.10">
    <property type="entry name" value="Histidine kinase-like ATPase, C-terminal domain"/>
    <property type="match status" value="1"/>
</dbReference>
<dbReference type="SUPFAM" id="SSF55874">
    <property type="entry name" value="ATPase domain of HSP90 chaperone/DNA topoisomerase II/histidine kinase"/>
    <property type="match status" value="1"/>
</dbReference>
<evidence type="ECO:0000256" key="3">
    <source>
        <dbReference type="ARBA" id="ARBA00022679"/>
    </source>
</evidence>
<keyword evidence="6" id="KW-0812">Transmembrane</keyword>
<reference evidence="8 9" key="1">
    <citation type="journal article" date="2015" name="Nature">
        <title>rRNA introns, odd ribosomes, and small enigmatic genomes across a large radiation of phyla.</title>
        <authorList>
            <person name="Brown C.T."/>
            <person name="Hug L.A."/>
            <person name="Thomas B.C."/>
            <person name="Sharon I."/>
            <person name="Castelle C.J."/>
            <person name="Singh A."/>
            <person name="Wilkins M.J."/>
            <person name="Williams K.H."/>
            <person name="Banfield J.F."/>
        </authorList>
    </citation>
    <scope>NUCLEOTIDE SEQUENCE [LARGE SCALE GENOMIC DNA]</scope>
</reference>
<dbReference type="EMBL" id="LCFS01000012">
    <property type="protein sequence ID" value="KKT00251.1"/>
    <property type="molecule type" value="Genomic_DNA"/>
</dbReference>
<keyword evidence="6" id="KW-1133">Transmembrane helix</keyword>
<dbReference type="STRING" id="1618738.UV76_C0012G0024"/>
<feature type="transmembrane region" description="Helical" evidence="6">
    <location>
        <begin position="115"/>
        <end position="137"/>
    </location>
</feature>
<dbReference type="InterPro" id="IPR005467">
    <property type="entry name" value="His_kinase_dom"/>
</dbReference>
<comment type="catalytic activity">
    <reaction evidence="1">
        <text>ATP + protein L-histidine = ADP + protein N-phospho-L-histidine.</text>
        <dbReference type="EC" id="2.7.13.3"/>
    </reaction>
</comment>
<name>A0A0G1DQN7_9BACT</name>
<evidence type="ECO:0000259" key="7">
    <source>
        <dbReference type="PROSITE" id="PS50109"/>
    </source>
</evidence>
<dbReference type="InterPro" id="IPR004358">
    <property type="entry name" value="Sig_transdc_His_kin-like_C"/>
</dbReference>
<feature type="transmembrane region" description="Helical" evidence="6">
    <location>
        <begin position="185"/>
        <end position="205"/>
    </location>
</feature>
<evidence type="ECO:0000256" key="4">
    <source>
        <dbReference type="ARBA" id="ARBA00022777"/>
    </source>
</evidence>
<protein>
    <recommendedName>
        <fullName evidence="2">histidine kinase</fullName>
        <ecNumber evidence="2">2.7.13.3</ecNumber>
    </recommendedName>
</protein>
<evidence type="ECO:0000256" key="5">
    <source>
        <dbReference type="ARBA" id="ARBA00023012"/>
    </source>
</evidence>
<dbReference type="PROSITE" id="PS50109">
    <property type="entry name" value="HIS_KIN"/>
    <property type="match status" value="1"/>
</dbReference>
<dbReference type="GO" id="GO:0000160">
    <property type="term" value="P:phosphorelay signal transduction system"/>
    <property type="evidence" value="ECO:0007669"/>
    <property type="project" value="UniProtKB-KW"/>
</dbReference>
<proteinExistence type="predicted"/>
<feature type="transmembrane region" description="Helical" evidence="6">
    <location>
        <begin position="48"/>
        <end position="69"/>
    </location>
</feature>
<dbReference type="AlphaFoldDB" id="A0A0G1DQN7"/>
<gene>
    <name evidence="8" type="ORF">UV76_C0012G0024</name>
</gene>
<keyword evidence="6" id="KW-0472">Membrane</keyword>
<dbReference type="InterPro" id="IPR003594">
    <property type="entry name" value="HATPase_dom"/>
</dbReference>
<comment type="caution">
    <text evidence="8">The sequence shown here is derived from an EMBL/GenBank/DDBJ whole genome shotgun (WGS) entry which is preliminary data.</text>
</comment>
<feature type="transmembrane region" description="Helical" evidence="6">
    <location>
        <begin position="81"/>
        <end position="103"/>
    </location>
</feature>
<dbReference type="PRINTS" id="PR00344">
    <property type="entry name" value="BCTRLSENSOR"/>
</dbReference>
<feature type="transmembrane region" description="Helical" evidence="6">
    <location>
        <begin position="152"/>
        <end position="173"/>
    </location>
</feature>
<dbReference type="SMART" id="SM00387">
    <property type="entry name" value="HATPase_c"/>
    <property type="match status" value="1"/>
</dbReference>
<feature type="transmembrane region" description="Helical" evidence="6">
    <location>
        <begin position="217"/>
        <end position="234"/>
    </location>
</feature>
<dbReference type="PANTHER" id="PTHR43711">
    <property type="entry name" value="TWO-COMPONENT HISTIDINE KINASE"/>
    <property type="match status" value="1"/>
</dbReference>
<keyword evidence="4 8" id="KW-0418">Kinase</keyword>
<feature type="domain" description="Histidine kinase" evidence="7">
    <location>
        <begin position="370"/>
        <end position="539"/>
    </location>
</feature>
<keyword evidence="3" id="KW-0808">Transferase</keyword>
<evidence type="ECO:0000256" key="6">
    <source>
        <dbReference type="SAM" id="Phobius"/>
    </source>
</evidence>
<organism evidence="8 9">
    <name type="scientific">Candidatus Nomurabacteria bacterium GW2011_GWA2_43_15</name>
    <dbReference type="NCBI Taxonomy" id="1618738"/>
    <lineage>
        <taxon>Bacteria</taxon>
        <taxon>Candidatus Nomuraibacteriota</taxon>
    </lineage>
</organism>
<dbReference type="GO" id="GO:0004673">
    <property type="term" value="F:protein histidine kinase activity"/>
    <property type="evidence" value="ECO:0007669"/>
    <property type="project" value="UniProtKB-EC"/>
</dbReference>
<dbReference type="InterPro" id="IPR036890">
    <property type="entry name" value="HATPase_C_sf"/>
</dbReference>
<feature type="transmembrane region" description="Helical" evidence="6">
    <location>
        <begin position="241"/>
        <end position="264"/>
    </location>
</feature>
<dbReference type="Proteomes" id="UP000034646">
    <property type="component" value="Unassembled WGS sequence"/>
</dbReference>
<evidence type="ECO:0000313" key="9">
    <source>
        <dbReference type="Proteomes" id="UP000034646"/>
    </source>
</evidence>
<feature type="transmembrane region" description="Helical" evidence="6">
    <location>
        <begin position="270"/>
        <end position="288"/>
    </location>
</feature>
<sequence length="539" mass="60568">MFCPWEPAQYLFFSSNVPPLFYYSHGLSVIFALVFGFILLFKAKNVLAAKLFFVVTFLFSVWVLLDLYIWATNDPSRVMFFWSAIILFEVLVYLFSVYFIHTFNKNKDISFGQKLLMSALVLPIIIALPTSLTLIGIDIDYCDASEGFIAKYYSYGVELFSILWILFYAISSYRKNLDSRIRKQIIFATVGTIFFLFAFSFGNVFSSFSENWNYSQFGLFTMPVLIGILAYLVVKYNSFDVKLLATQALVWGLAILIGSQFFFIKIPINFVLNGFTFVASIIFGYFLIKSVKKEISQKEELAKLNISLEESIKQRESLVHLVTHKVKGSFTRSKYIFAGILDGTFGNVSEEVKKNAEKGLESDNMGIETVDLVLNVANMQKGLIKYDMKPADLKEVVFKSLEEKKGPAAAKGLAMETDIKGGDYHIVGDSFWLKEAINNLIENSIKYTPAGKISVGLEDGDGKIKLYVKDTGMGITEEDKKGLFTEGGRGKDSVRMNVDSTGYGLYTVKLIVEAHRGRVWAESAGPGQGSTFFVELPSV</sequence>
<evidence type="ECO:0000313" key="8">
    <source>
        <dbReference type="EMBL" id="KKT00251.1"/>
    </source>
</evidence>
<dbReference type="PANTHER" id="PTHR43711:SF1">
    <property type="entry name" value="HISTIDINE KINASE 1"/>
    <property type="match status" value="1"/>
</dbReference>
<dbReference type="EC" id="2.7.13.3" evidence="2"/>
<evidence type="ECO:0000256" key="2">
    <source>
        <dbReference type="ARBA" id="ARBA00012438"/>
    </source>
</evidence>
<keyword evidence="5" id="KW-0902">Two-component regulatory system</keyword>
<feature type="transmembrane region" description="Helical" evidence="6">
    <location>
        <begin position="20"/>
        <end position="41"/>
    </location>
</feature>